<evidence type="ECO:0000256" key="3">
    <source>
        <dbReference type="ARBA" id="ARBA00022723"/>
    </source>
</evidence>
<dbReference type="GO" id="GO:0046872">
    <property type="term" value="F:metal ion binding"/>
    <property type="evidence" value="ECO:0007669"/>
    <property type="project" value="UniProtKB-KW"/>
</dbReference>
<dbReference type="PANTHER" id="PTHR43409:SF7">
    <property type="entry name" value="BLL1977 PROTEIN"/>
    <property type="match status" value="1"/>
</dbReference>
<dbReference type="Pfam" id="PF04055">
    <property type="entry name" value="Radical_SAM"/>
    <property type="match status" value="1"/>
</dbReference>
<dbReference type="OrthoDB" id="9801424at2"/>
<keyword evidence="3" id="KW-0479">Metal-binding</keyword>
<dbReference type="SFLD" id="SFLDS00029">
    <property type="entry name" value="Radical_SAM"/>
    <property type="match status" value="1"/>
</dbReference>
<dbReference type="RefSeq" id="WP_149487681.1">
    <property type="nucleotide sequence ID" value="NZ_CP036150.1"/>
</dbReference>
<dbReference type="SUPFAM" id="SSF102114">
    <property type="entry name" value="Radical SAM enzymes"/>
    <property type="match status" value="1"/>
</dbReference>
<accession>A0A5C1QQ24</accession>
<comment type="cofactor">
    <cofactor evidence="1">
        <name>[4Fe-4S] cluster</name>
        <dbReference type="ChEBI" id="CHEBI:49883"/>
    </cofactor>
</comment>
<dbReference type="SFLD" id="SFLDG01082">
    <property type="entry name" value="B12-binding_domain_containing"/>
    <property type="match status" value="1"/>
</dbReference>
<dbReference type="EMBL" id="CP036150">
    <property type="protein sequence ID" value="QEN09607.1"/>
    <property type="molecule type" value="Genomic_DNA"/>
</dbReference>
<protein>
    <submittedName>
        <fullName evidence="7">Radical SAM protein</fullName>
    </submittedName>
</protein>
<dbReference type="KEGG" id="ock:EXM22_17055"/>
<organism evidence="7 8">
    <name type="scientific">Oceanispirochaeta crateris</name>
    <dbReference type="NCBI Taxonomy" id="2518645"/>
    <lineage>
        <taxon>Bacteria</taxon>
        <taxon>Pseudomonadati</taxon>
        <taxon>Spirochaetota</taxon>
        <taxon>Spirochaetia</taxon>
        <taxon>Spirochaetales</taxon>
        <taxon>Spirochaetaceae</taxon>
        <taxon>Oceanispirochaeta</taxon>
    </lineage>
</organism>
<dbReference type="InterPro" id="IPR051198">
    <property type="entry name" value="BchE-like"/>
</dbReference>
<dbReference type="PROSITE" id="PS51918">
    <property type="entry name" value="RADICAL_SAM"/>
    <property type="match status" value="1"/>
</dbReference>
<dbReference type="InterPro" id="IPR007197">
    <property type="entry name" value="rSAM"/>
</dbReference>
<name>A0A5C1QQ24_9SPIO</name>
<evidence type="ECO:0000256" key="5">
    <source>
        <dbReference type="ARBA" id="ARBA00023014"/>
    </source>
</evidence>
<proteinExistence type="predicted"/>
<dbReference type="AlphaFoldDB" id="A0A5C1QQ24"/>
<sequence>MNILLITPPFCQLNTPYPGTAFLKGWLQKSGHLVDQADTSLETYLRLFSRKGLEEYVFGECRPADFSHNDSLLRTWNLRQRYMETIDLVLSYLQGKDTPLATLLCRPGFLPEGERFDKREEGLPASYGTLGISDKARMRATLYLEDLADFHRDTLDADFGFSRYAEHLAMSPPSFDDLYKKTQLGETPVSRIHTEILGERMESFKPDMVGFSVPFPGNLTEALRGARFIKQNYPGVHLTLGGGYINTELRNIGDIRLEEYFDSITLDDGEDALSALVSSIESGDTTELIRTWQPKEGKWCFFDTQQKELRHKERPAPDYSDLPLDQYLSLVDMENPMHRLWSEGPWIKMMLAHGCYWRRCAFCDTSLDYISRFDPAPASLLADQIEELIQQTGKRSFHFVDEAAPPSLMKELALELIRRKTDISWWTNIRFEKNFNSSLCRLLARSGCIAVSGGLEVASDRLLKSMDKGVTVQQVSAVTAAFGKAGIMVHAYLMYGFPGQTRQELMDSLDVVRQLFQNRLIHSAYWHHFALTAHSPVGCHPEEFGVTITGPKMAGFARNDLEFSQESEELKHYGKGLRTALYNYMSGKGFQVPVKKWFSFKTVSPRIPPKLIENLLEKTEELQLEENSRLVWTESIPEKSPNGLVFRGNDYQEEMPLTPNEIDFILILLKRCLPEAGIFTLDSLDQLTAEYGLDTDEWLGTQEFRELMEYGLLVL</sequence>
<dbReference type="GO" id="GO:0003824">
    <property type="term" value="F:catalytic activity"/>
    <property type="evidence" value="ECO:0007669"/>
    <property type="project" value="InterPro"/>
</dbReference>
<evidence type="ECO:0000256" key="4">
    <source>
        <dbReference type="ARBA" id="ARBA00023004"/>
    </source>
</evidence>
<dbReference type="SMART" id="SM00729">
    <property type="entry name" value="Elp3"/>
    <property type="match status" value="1"/>
</dbReference>
<evidence type="ECO:0000259" key="6">
    <source>
        <dbReference type="PROSITE" id="PS51918"/>
    </source>
</evidence>
<keyword evidence="2" id="KW-0949">S-adenosyl-L-methionine</keyword>
<gene>
    <name evidence="7" type="ORF">EXM22_17055</name>
</gene>
<feature type="domain" description="Radical SAM core" evidence="6">
    <location>
        <begin position="341"/>
        <end position="557"/>
    </location>
</feature>
<evidence type="ECO:0000256" key="1">
    <source>
        <dbReference type="ARBA" id="ARBA00001966"/>
    </source>
</evidence>
<dbReference type="InterPro" id="IPR006638">
    <property type="entry name" value="Elp3/MiaA/NifB-like_rSAM"/>
</dbReference>
<evidence type="ECO:0000313" key="8">
    <source>
        <dbReference type="Proteomes" id="UP000324209"/>
    </source>
</evidence>
<dbReference type="Gene3D" id="3.80.30.20">
    <property type="entry name" value="tm_1862 like domain"/>
    <property type="match status" value="1"/>
</dbReference>
<dbReference type="Proteomes" id="UP000324209">
    <property type="component" value="Chromosome"/>
</dbReference>
<dbReference type="InterPro" id="IPR058240">
    <property type="entry name" value="rSAM_sf"/>
</dbReference>
<evidence type="ECO:0000313" key="7">
    <source>
        <dbReference type="EMBL" id="QEN09607.1"/>
    </source>
</evidence>
<dbReference type="GO" id="GO:0051536">
    <property type="term" value="F:iron-sulfur cluster binding"/>
    <property type="evidence" value="ECO:0007669"/>
    <property type="project" value="UniProtKB-KW"/>
</dbReference>
<keyword evidence="5" id="KW-0411">Iron-sulfur</keyword>
<dbReference type="PANTHER" id="PTHR43409">
    <property type="entry name" value="ANAEROBIC MAGNESIUM-PROTOPORPHYRIN IX MONOMETHYL ESTER CYCLASE-RELATED"/>
    <property type="match status" value="1"/>
</dbReference>
<evidence type="ECO:0000256" key="2">
    <source>
        <dbReference type="ARBA" id="ARBA00022691"/>
    </source>
</evidence>
<reference evidence="7 8" key="1">
    <citation type="submission" date="2019-02" db="EMBL/GenBank/DDBJ databases">
        <title>Complete Genome Sequence and Methylome Analysis of free living Spirochaetas.</title>
        <authorList>
            <person name="Fomenkov A."/>
            <person name="Dubinina G."/>
            <person name="Leshcheva N."/>
            <person name="Mikheeva N."/>
            <person name="Grabovich M."/>
            <person name="Vincze T."/>
            <person name="Roberts R.J."/>
        </authorList>
    </citation>
    <scope>NUCLEOTIDE SEQUENCE [LARGE SCALE GENOMIC DNA]</scope>
    <source>
        <strain evidence="7 8">K2</strain>
    </source>
</reference>
<keyword evidence="8" id="KW-1185">Reference proteome</keyword>
<keyword evidence="4" id="KW-0408">Iron</keyword>
<dbReference type="GO" id="GO:0005829">
    <property type="term" value="C:cytosol"/>
    <property type="evidence" value="ECO:0007669"/>
    <property type="project" value="TreeGrafter"/>
</dbReference>
<dbReference type="InterPro" id="IPR023404">
    <property type="entry name" value="rSAM_horseshoe"/>
</dbReference>